<evidence type="ECO:0000313" key="1">
    <source>
        <dbReference type="EMBL" id="MFG6490579.1"/>
    </source>
</evidence>
<dbReference type="EMBL" id="JBIGIC010000031">
    <property type="protein sequence ID" value="MFG6490579.1"/>
    <property type="molecule type" value="Genomic_DNA"/>
</dbReference>
<dbReference type="RefSeq" id="WP_394418085.1">
    <property type="nucleotide sequence ID" value="NZ_JBIGIC010000031.1"/>
</dbReference>
<gene>
    <name evidence="1" type="ORF">ACG04R_28205</name>
</gene>
<name>A0ABW7HKY9_9BURK</name>
<accession>A0ABW7HKY9</accession>
<organism evidence="1 2">
    <name type="scientific">Pelomonas candidula</name>
    <dbReference type="NCBI Taxonomy" id="3299025"/>
    <lineage>
        <taxon>Bacteria</taxon>
        <taxon>Pseudomonadati</taxon>
        <taxon>Pseudomonadota</taxon>
        <taxon>Betaproteobacteria</taxon>
        <taxon>Burkholderiales</taxon>
        <taxon>Sphaerotilaceae</taxon>
        <taxon>Roseateles</taxon>
    </lineage>
</organism>
<comment type="caution">
    <text evidence="1">The sequence shown here is derived from an EMBL/GenBank/DDBJ whole genome shotgun (WGS) entry which is preliminary data.</text>
</comment>
<proteinExistence type="predicted"/>
<dbReference type="Gene3D" id="3.90.1720.10">
    <property type="entry name" value="endopeptidase domain like (from Nostoc punctiforme)"/>
    <property type="match status" value="1"/>
</dbReference>
<reference evidence="1 2" key="1">
    <citation type="submission" date="2024-08" db="EMBL/GenBank/DDBJ databases">
        <authorList>
            <person name="Lu H."/>
        </authorList>
    </citation>
    <scope>NUCLEOTIDE SEQUENCE [LARGE SCALE GENOMIC DNA]</scope>
    <source>
        <strain evidence="1 2">BYS78W</strain>
    </source>
</reference>
<evidence type="ECO:0000313" key="2">
    <source>
        <dbReference type="Proteomes" id="UP001606134"/>
    </source>
</evidence>
<protein>
    <recommendedName>
        <fullName evidence="3">LRAT domain-containing protein</fullName>
    </recommendedName>
</protein>
<evidence type="ECO:0008006" key="3">
    <source>
        <dbReference type="Google" id="ProtNLM"/>
    </source>
</evidence>
<dbReference type="Proteomes" id="UP001606134">
    <property type="component" value="Unassembled WGS sequence"/>
</dbReference>
<sequence>MKRISLPAPPGTVVSAGRGFYRHVGLLTEVVPGYPQRVISLNPGQHGYQVIEEDLAQFARGQDVTVVPLWGGLPGEEVLRRARSGLHQPYAWTLFNCEHFVRFAHALPLESPQLKAWALLGSVAALFLVSSRATA</sequence>
<keyword evidence="2" id="KW-1185">Reference proteome</keyword>